<evidence type="ECO:0000256" key="2">
    <source>
        <dbReference type="RuleBase" id="RU362097"/>
    </source>
</evidence>
<dbReference type="PANTHER" id="PTHR30203:SF33">
    <property type="entry name" value="BLR4455 PROTEIN"/>
    <property type="match status" value="1"/>
</dbReference>
<dbReference type="SUPFAM" id="SSF56954">
    <property type="entry name" value="Outer membrane efflux proteins (OEP)"/>
    <property type="match status" value="1"/>
</dbReference>
<name>A0A1I3DMF6_9BURK</name>
<evidence type="ECO:0000256" key="1">
    <source>
        <dbReference type="ARBA" id="ARBA00007613"/>
    </source>
</evidence>
<dbReference type="Gene3D" id="1.20.1600.10">
    <property type="entry name" value="Outer membrane efflux proteins (OEP)"/>
    <property type="match status" value="1"/>
</dbReference>
<organism evidence="4 5">
    <name type="scientific">Paraburkholderia megapolitana</name>
    <dbReference type="NCBI Taxonomy" id="420953"/>
    <lineage>
        <taxon>Bacteria</taxon>
        <taxon>Pseudomonadati</taxon>
        <taxon>Pseudomonadota</taxon>
        <taxon>Betaproteobacteria</taxon>
        <taxon>Burkholderiales</taxon>
        <taxon>Burkholderiaceae</taxon>
        <taxon>Paraburkholderia</taxon>
    </lineage>
</organism>
<sequence>MTGLRIRQSHWTRWTQRARWPAGALALLWLAACTVGPDYVRPGVDTPQAWRTTPDPGWRVAEPGHAPLQPDWWRTFGIARLDDLEQQALDGNQTLRAASAHYEQAQATLASVASTQAPQVALNGGLARERVSADRPQTNYATPNTSTVQNDVTAGIGASYDIDLFGRIRREVEASTASAEQASDDLANARLVVTTDLATAYFALRELDAEIDVLDRSTVLQQKALAFVTAQHDSGAVSGLDVLQQQSELDATRTQRQLLVNQRAQFDTAIAALIGVPAPQFTIAPAVELPPIPVLPTGMPSDLLQRRPDIASAERAMASANASIGVARAAYFPDLTLSPQLGWESTRFASLFGAPALAWSIGASAGEVLFDGGKRAAGVAFARAGYVAAEANYRQTVLDAFQQVQRAVTGLAVLDDAHARAHEGVVDAQHLLSLANDRYAGGLTAFINVLDAEQQLLTAQRTEVQIAGDQAALVVQLAKALGGGWRPDAARQNGGVGQTAQAAPITHDVTPAAASPDNPRM</sequence>
<reference evidence="4 5" key="1">
    <citation type="submission" date="2016-10" db="EMBL/GenBank/DDBJ databases">
        <authorList>
            <person name="de Groot N.N."/>
        </authorList>
    </citation>
    <scope>NUCLEOTIDE SEQUENCE [LARGE SCALE GENOMIC DNA]</scope>
    <source>
        <strain evidence="4 5">LMG 23650</strain>
    </source>
</reference>
<dbReference type="InterPro" id="IPR003423">
    <property type="entry name" value="OMP_efflux"/>
</dbReference>
<evidence type="ECO:0000313" key="5">
    <source>
        <dbReference type="Proteomes" id="UP000199548"/>
    </source>
</evidence>
<dbReference type="STRING" id="420953.SAMN05192543_101412"/>
<accession>A0A1I3DMF6</accession>
<dbReference type="GO" id="GO:0005886">
    <property type="term" value="C:plasma membrane"/>
    <property type="evidence" value="ECO:0007669"/>
    <property type="project" value="UniProtKB-SubCell"/>
</dbReference>
<dbReference type="GO" id="GO:0015562">
    <property type="term" value="F:efflux transmembrane transporter activity"/>
    <property type="evidence" value="ECO:0007669"/>
    <property type="project" value="InterPro"/>
</dbReference>
<evidence type="ECO:0000313" key="4">
    <source>
        <dbReference type="EMBL" id="SFH87907.1"/>
    </source>
</evidence>
<dbReference type="AlphaFoldDB" id="A0A1I3DMF6"/>
<dbReference type="EMBL" id="FOQU01000001">
    <property type="protein sequence ID" value="SFH87907.1"/>
    <property type="molecule type" value="Genomic_DNA"/>
</dbReference>
<dbReference type="PROSITE" id="PS51257">
    <property type="entry name" value="PROKAR_LIPOPROTEIN"/>
    <property type="match status" value="1"/>
</dbReference>
<proteinExistence type="inferred from homology"/>
<dbReference type="NCBIfam" id="TIGR01845">
    <property type="entry name" value="outer_NodT"/>
    <property type="match status" value="1"/>
</dbReference>
<gene>
    <name evidence="4" type="ORF">SAMN05192543_101412</name>
</gene>
<keyword evidence="2" id="KW-0564">Palmitate</keyword>
<keyword evidence="2" id="KW-1134">Transmembrane beta strand</keyword>
<dbReference type="Proteomes" id="UP000199548">
    <property type="component" value="Unassembled WGS sequence"/>
</dbReference>
<keyword evidence="2" id="KW-0812">Transmembrane</keyword>
<dbReference type="RefSeq" id="WP_091006786.1">
    <property type="nucleotide sequence ID" value="NZ_CP041743.1"/>
</dbReference>
<dbReference type="InterPro" id="IPR010131">
    <property type="entry name" value="MdtP/NodT-like"/>
</dbReference>
<comment type="similarity">
    <text evidence="1 2">Belongs to the outer membrane factor (OMF) (TC 1.B.17) family.</text>
</comment>
<protein>
    <submittedName>
        <fullName evidence="4">Efflux transporter, outer membrane factor (OMF) lipoprotein, NodT family</fullName>
    </submittedName>
</protein>
<comment type="subcellular location">
    <subcellularLocation>
        <location evidence="2">Cell membrane</location>
        <topology evidence="2">Lipid-anchor</topology>
    </subcellularLocation>
</comment>
<dbReference type="Pfam" id="PF02321">
    <property type="entry name" value="OEP"/>
    <property type="match status" value="2"/>
</dbReference>
<keyword evidence="2 4" id="KW-0449">Lipoprotein</keyword>
<feature type="region of interest" description="Disordered" evidence="3">
    <location>
        <begin position="489"/>
        <end position="521"/>
    </location>
</feature>
<dbReference type="OrthoDB" id="9770517at2"/>
<dbReference type="PANTHER" id="PTHR30203">
    <property type="entry name" value="OUTER MEMBRANE CATION EFFLUX PROTEIN"/>
    <property type="match status" value="1"/>
</dbReference>
<keyword evidence="2" id="KW-0472">Membrane</keyword>
<keyword evidence="5" id="KW-1185">Reference proteome</keyword>
<evidence type="ECO:0000256" key="3">
    <source>
        <dbReference type="SAM" id="MobiDB-lite"/>
    </source>
</evidence>
<dbReference type="Gene3D" id="2.20.200.10">
    <property type="entry name" value="Outer membrane efflux proteins (OEP)"/>
    <property type="match status" value="1"/>
</dbReference>